<gene>
    <name evidence="3" type="ORF">prwr041_18890</name>
</gene>
<evidence type="ECO:0000259" key="2">
    <source>
        <dbReference type="Pfam" id="PF14321"/>
    </source>
</evidence>
<dbReference type="EMBL" id="AP024484">
    <property type="protein sequence ID" value="BCS85996.1"/>
    <property type="molecule type" value="Genomic_DNA"/>
</dbReference>
<keyword evidence="4" id="KW-1185">Reference proteome</keyword>
<evidence type="ECO:0000313" key="4">
    <source>
        <dbReference type="Proteomes" id="UP001319045"/>
    </source>
</evidence>
<dbReference type="Pfam" id="PF14321">
    <property type="entry name" value="DUF4382"/>
    <property type="match status" value="1"/>
</dbReference>
<dbReference type="PROSITE" id="PS51257">
    <property type="entry name" value="PROKAR_LIPOPROTEIN"/>
    <property type="match status" value="1"/>
</dbReference>
<evidence type="ECO:0000313" key="3">
    <source>
        <dbReference type="EMBL" id="BCS85996.1"/>
    </source>
</evidence>
<reference evidence="3 4" key="1">
    <citation type="journal article" date="2022" name="Int. J. Syst. Evol. Microbiol.">
        <title>Prevotella herbatica sp. nov., a plant polysaccharide-decomposing anaerobic bacterium isolated from a methanogenic reactor.</title>
        <authorList>
            <person name="Uek A."/>
            <person name="Tonouchi A."/>
            <person name="Kaku N."/>
            <person name="Ueki K."/>
        </authorList>
    </citation>
    <scope>NUCLEOTIDE SEQUENCE [LARGE SCALE GENOMIC DNA]</scope>
    <source>
        <strain evidence="3 4">WR041</strain>
    </source>
</reference>
<dbReference type="InterPro" id="IPR025491">
    <property type="entry name" value="DUF4382"/>
</dbReference>
<feature type="chain" id="PRO_5046850772" evidence="1">
    <location>
        <begin position="21"/>
        <end position="266"/>
    </location>
</feature>
<dbReference type="Proteomes" id="UP001319045">
    <property type="component" value="Chromosome"/>
</dbReference>
<evidence type="ECO:0000256" key="1">
    <source>
        <dbReference type="SAM" id="SignalP"/>
    </source>
</evidence>
<organism evidence="3 4">
    <name type="scientific">Prevotella herbatica</name>
    <dbReference type="NCBI Taxonomy" id="2801997"/>
    <lineage>
        <taxon>Bacteria</taxon>
        <taxon>Pseudomonadati</taxon>
        <taxon>Bacteroidota</taxon>
        <taxon>Bacteroidia</taxon>
        <taxon>Bacteroidales</taxon>
        <taxon>Prevotellaceae</taxon>
        <taxon>Prevotella</taxon>
    </lineage>
</organism>
<protein>
    <submittedName>
        <fullName evidence="3">DUF4382 domain-containing protein</fullName>
    </submittedName>
</protein>
<accession>A0ABM7NZN9</accession>
<name>A0ABM7NZN9_9BACT</name>
<keyword evidence="1" id="KW-0732">Signal</keyword>
<feature type="signal peptide" evidence="1">
    <location>
        <begin position="1"/>
        <end position="20"/>
    </location>
</feature>
<feature type="domain" description="DUF4382" evidence="2">
    <location>
        <begin position="31"/>
        <end position="172"/>
    </location>
</feature>
<sequence>MMKQKLFFLCLLLIGLYSCSNNDNNSDKESKATVGFYLTDAPSLEGYKSVNIDIQSIECSLDGQSWTTLDIKPCTVDLLHFSNGKDSLLSNVEFNAGAKVQQIRLVLGDNNTVVLNNGTTVSLKTPSGQTSGLKLDVQSVAQLTSGYKIIIDFDASRSIVKQGNSGSYLLKPVIRSYITANSSAIDGNLQPSKTAMRIFTVTSTNDTLSTLSDTIQNNYFKLHGLFSGTYDLKAEDLSTKNITVIKSGIQIVGGTDVHLGNLTLKK</sequence>
<proteinExistence type="predicted"/>